<dbReference type="Gene3D" id="3.40.630.40">
    <property type="entry name" value="Zn-dependent exopeptidases"/>
    <property type="match status" value="1"/>
</dbReference>
<keyword evidence="7" id="KW-1185">Reference proteome</keyword>
<evidence type="ECO:0000313" key="7">
    <source>
        <dbReference type="Proteomes" id="UP000006048"/>
    </source>
</evidence>
<feature type="domain" description="MurNAc-LAA" evidence="5">
    <location>
        <begin position="214"/>
        <end position="366"/>
    </location>
</feature>
<evidence type="ECO:0000256" key="2">
    <source>
        <dbReference type="ARBA" id="ARBA00011901"/>
    </source>
</evidence>
<gene>
    <name evidence="6" type="ordered locus">Turpa_3925</name>
</gene>
<dbReference type="KEGG" id="tpx:Turpa_3925"/>
<keyword evidence="4" id="KW-0732">Signal</keyword>
<proteinExistence type="predicted"/>
<dbReference type="PATRIC" id="fig|869212.3.peg.3956"/>
<dbReference type="HOGENOM" id="CLU_014322_2_0_12"/>
<evidence type="ECO:0000259" key="5">
    <source>
        <dbReference type="SMART" id="SM00646"/>
    </source>
</evidence>
<feature type="signal peptide" evidence="4">
    <location>
        <begin position="1"/>
        <end position="24"/>
    </location>
</feature>
<keyword evidence="3 6" id="KW-0378">Hydrolase</keyword>
<dbReference type="OrthoDB" id="9806267at2"/>
<dbReference type="EMBL" id="CP002959">
    <property type="protein sequence ID" value="AFM14559.1"/>
    <property type="molecule type" value="Genomic_DNA"/>
</dbReference>
<dbReference type="EC" id="3.5.1.28" evidence="2"/>
<organism evidence="6 7">
    <name type="scientific">Turneriella parva (strain ATCC BAA-1111 / DSM 21527 / NCTC 11395 / H)</name>
    <name type="common">Leptospira parva</name>
    <dbReference type="NCBI Taxonomy" id="869212"/>
    <lineage>
        <taxon>Bacteria</taxon>
        <taxon>Pseudomonadati</taxon>
        <taxon>Spirochaetota</taxon>
        <taxon>Spirochaetia</taxon>
        <taxon>Leptospirales</taxon>
        <taxon>Leptospiraceae</taxon>
        <taxon>Turneriella</taxon>
    </lineage>
</organism>
<dbReference type="GO" id="GO:0009253">
    <property type="term" value="P:peptidoglycan catabolic process"/>
    <property type="evidence" value="ECO:0007669"/>
    <property type="project" value="InterPro"/>
</dbReference>
<accession>I4BBA2</accession>
<dbReference type="PANTHER" id="PTHR30404:SF0">
    <property type="entry name" value="N-ACETYLMURAMOYL-L-ALANINE AMIDASE AMIC"/>
    <property type="match status" value="1"/>
</dbReference>
<comment type="catalytic activity">
    <reaction evidence="1">
        <text>Hydrolyzes the link between N-acetylmuramoyl residues and L-amino acid residues in certain cell-wall glycopeptides.</text>
        <dbReference type="EC" id="3.5.1.28"/>
    </reaction>
</comment>
<dbReference type="InterPro" id="IPR002508">
    <property type="entry name" value="MurNAc-LAA_cat"/>
</dbReference>
<dbReference type="Proteomes" id="UP000006048">
    <property type="component" value="Chromosome"/>
</dbReference>
<name>I4BBA2_TURPD</name>
<dbReference type="SMART" id="SM00646">
    <property type="entry name" value="Ami_3"/>
    <property type="match status" value="1"/>
</dbReference>
<evidence type="ECO:0000256" key="4">
    <source>
        <dbReference type="SAM" id="SignalP"/>
    </source>
</evidence>
<dbReference type="SUPFAM" id="SSF53187">
    <property type="entry name" value="Zn-dependent exopeptidases"/>
    <property type="match status" value="1"/>
</dbReference>
<dbReference type="GO" id="GO:0008745">
    <property type="term" value="F:N-acetylmuramoyl-L-alanine amidase activity"/>
    <property type="evidence" value="ECO:0007669"/>
    <property type="project" value="UniProtKB-EC"/>
</dbReference>
<dbReference type="InterPro" id="IPR050695">
    <property type="entry name" value="N-acetylmuramoyl_amidase_3"/>
</dbReference>
<reference evidence="6 7" key="1">
    <citation type="submission" date="2012-06" db="EMBL/GenBank/DDBJ databases">
        <title>The complete chromosome of genome of Turneriella parva DSM 21527.</title>
        <authorList>
            <consortium name="US DOE Joint Genome Institute (JGI-PGF)"/>
            <person name="Lucas S."/>
            <person name="Han J."/>
            <person name="Lapidus A."/>
            <person name="Bruce D."/>
            <person name="Goodwin L."/>
            <person name="Pitluck S."/>
            <person name="Peters L."/>
            <person name="Kyrpides N."/>
            <person name="Mavromatis K."/>
            <person name="Ivanova N."/>
            <person name="Mikhailova N."/>
            <person name="Chertkov O."/>
            <person name="Detter J.C."/>
            <person name="Tapia R."/>
            <person name="Han C."/>
            <person name="Land M."/>
            <person name="Hauser L."/>
            <person name="Markowitz V."/>
            <person name="Cheng J.-F."/>
            <person name="Hugenholtz P."/>
            <person name="Woyke T."/>
            <person name="Wu D."/>
            <person name="Gronow S."/>
            <person name="Wellnitz S."/>
            <person name="Brambilla E."/>
            <person name="Klenk H.-P."/>
            <person name="Eisen J.A."/>
        </authorList>
    </citation>
    <scope>NUCLEOTIDE SEQUENCE [LARGE SCALE GENOMIC DNA]</scope>
    <source>
        <strain evidence="7">ATCC BAA-1111 / DSM 21527 / NCTC 11395 / H</strain>
    </source>
</reference>
<dbReference type="STRING" id="869212.Turpa_3925"/>
<dbReference type="CDD" id="cd02696">
    <property type="entry name" value="MurNAc-LAA"/>
    <property type="match status" value="1"/>
</dbReference>
<dbReference type="RefSeq" id="WP_014805036.1">
    <property type="nucleotide sequence ID" value="NC_018020.1"/>
</dbReference>
<evidence type="ECO:0000256" key="3">
    <source>
        <dbReference type="ARBA" id="ARBA00022801"/>
    </source>
</evidence>
<sequence length="377" mass="42870">MSRSAKTLFLSLVFTAGASVSLFAASGEAREKEKLRFTLVQINKRAYLSFANLRRVHADLIVTFDKNEGQGELRMKKRVILFRLDEAQYQSQSELRELDDVGAIEDDGIFFSREFVEEILTELSVPVSYRFNRNNLLVVRDKPRDATEKLDFIFIDAGHGGKDSGALGYFDVNEKDITLTLAHTLKAQLKADFPGVNIYMTRSGDRFIRLEKRSDLANRRSDKGRFGIFVSIHCNSTLSPRVKGFEVYYLAQNPDNTKSRQLMLRENLKYESSAYIRKLTSQLMNAQIQRESKTLARQVFSGMANRLDGMIKPRKVKKADFAVLRGSLMPAILIETGYLTNKDDLKRLNSVEYRKAFAEGVSRGIGVFLSELAKAER</sequence>
<evidence type="ECO:0000313" key="6">
    <source>
        <dbReference type="EMBL" id="AFM14559.1"/>
    </source>
</evidence>
<dbReference type="Pfam" id="PF01520">
    <property type="entry name" value="Amidase_3"/>
    <property type="match status" value="1"/>
</dbReference>
<feature type="chain" id="PRO_5003686684" description="N-acetylmuramoyl-L-alanine amidase" evidence="4">
    <location>
        <begin position="25"/>
        <end position="377"/>
    </location>
</feature>
<dbReference type="AlphaFoldDB" id="I4BBA2"/>
<evidence type="ECO:0000256" key="1">
    <source>
        <dbReference type="ARBA" id="ARBA00001561"/>
    </source>
</evidence>
<dbReference type="GO" id="GO:0030288">
    <property type="term" value="C:outer membrane-bounded periplasmic space"/>
    <property type="evidence" value="ECO:0007669"/>
    <property type="project" value="TreeGrafter"/>
</dbReference>
<dbReference type="PANTHER" id="PTHR30404">
    <property type="entry name" value="N-ACETYLMURAMOYL-L-ALANINE AMIDASE"/>
    <property type="match status" value="1"/>
</dbReference>
<dbReference type="FunFam" id="3.40.630.40:FF:000005">
    <property type="entry name" value="N-acetylmuramoyl-L-alanine amidase (AmiA)"/>
    <property type="match status" value="1"/>
</dbReference>
<protein>
    <recommendedName>
        <fullName evidence="2">N-acetylmuramoyl-L-alanine amidase</fullName>
        <ecNumber evidence="2">3.5.1.28</ecNumber>
    </recommendedName>
</protein>